<evidence type="ECO:0000313" key="4">
    <source>
        <dbReference type="Proteomes" id="UP001597451"/>
    </source>
</evidence>
<protein>
    <submittedName>
        <fullName evidence="3">Phage tail spike protein</fullName>
    </submittedName>
</protein>
<dbReference type="Pfam" id="PF06605">
    <property type="entry name" value="Prophage_tail"/>
    <property type="match status" value="1"/>
</dbReference>
<feature type="domain" description="Tail spike" evidence="2">
    <location>
        <begin position="95"/>
        <end position="343"/>
    </location>
</feature>
<accession>A0ABW5PZH8</accession>
<dbReference type="InterPro" id="IPR007119">
    <property type="entry name" value="Phage_tail_spike_N"/>
</dbReference>
<reference evidence="4" key="1">
    <citation type="journal article" date="2019" name="Int. J. Syst. Evol. Microbiol.">
        <title>The Global Catalogue of Microorganisms (GCM) 10K type strain sequencing project: providing services to taxonomists for standard genome sequencing and annotation.</title>
        <authorList>
            <consortium name="The Broad Institute Genomics Platform"/>
            <consortium name="The Broad Institute Genome Sequencing Center for Infectious Disease"/>
            <person name="Wu L."/>
            <person name="Ma J."/>
        </authorList>
    </citation>
    <scope>NUCLEOTIDE SEQUENCE [LARGE SCALE GENOMIC DNA]</scope>
    <source>
        <strain evidence="4">TISTR 1858</strain>
    </source>
</reference>
<gene>
    <name evidence="3" type="ORF">ACFSUN_08260</name>
</gene>
<dbReference type="RefSeq" id="WP_379561524.1">
    <property type="nucleotide sequence ID" value="NZ_JBHUMX010000019.1"/>
</dbReference>
<comment type="caution">
    <text evidence="3">The sequence shown here is derived from an EMBL/GenBank/DDBJ whole genome shotgun (WGS) entry which is preliminary data.</text>
</comment>
<proteinExistence type="predicted"/>
<dbReference type="EMBL" id="JBHUMX010000019">
    <property type="protein sequence ID" value="MFD2628779.1"/>
    <property type="molecule type" value="Genomic_DNA"/>
</dbReference>
<keyword evidence="4" id="KW-1185">Reference proteome</keyword>
<dbReference type="InterPro" id="IPR010572">
    <property type="entry name" value="Tail_dom"/>
</dbReference>
<evidence type="ECO:0000259" key="2">
    <source>
        <dbReference type="Pfam" id="PF06605"/>
    </source>
</evidence>
<dbReference type="NCBIfam" id="TIGR01665">
    <property type="entry name" value="put_anti_recept"/>
    <property type="match status" value="1"/>
</dbReference>
<evidence type="ECO:0000313" key="3">
    <source>
        <dbReference type="EMBL" id="MFD2628779.1"/>
    </source>
</evidence>
<name>A0ABW5PZH8_9BACI</name>
<dbReference type="Proteomes" id="UP001597451">
    <property type="component" value="Unassembled WGS sequence"/>
</dbReference>
<feature type="region of interest" description="Disordered" evidence="1">
    <location>
        <begin position="474"/>
        <end position="493"/>
    </location>
</feature>
<organism evidence="3 4">
    <name type="scientific">Oceanobacillus kapialis</name>
    <dbReference type="NCBI Taxonomy" id="481353"/>
    <lineage>
        <taxon>Bacteria</taxon>
        <taxon>Bacillati</taxon>
        <taxon>Bacillota</taxon>
        <taxon>Bacilli</taxon>
        <taxon>Bacillales</taxon>
        <taxon>Bacillaceae</taxon>
        <taxon>Oceanobacillus</taxon>
    </lineage>
</organism>
<evidence type="ECO:0000256" key="1">
    <source>
        <dbReference type="SAM" id="MobiDB-lite"/>
    </source>
</evidence>
<sequence length="1302" mass="146907">MIHITNGQSDDILDFITENNFFSDVHRQSLQDNLETYEFTTFADKPFSEHLGKLNRVIIPAEDQGYKEFIINESLKYRDTSGLKAEIYADASYLTLKKAEPIVPQTFKEETSTTAVSRATNGTEWRPGIIEVEGYRTFHIEEHTNPYAFLKRIASEFGLELRFRVEVKGGRIIGRYVDLLERMGQWRGREVEFGRDLIGIQRREKTDNIYTALKGLGPKKDDGTHLEVIVTDEEALQRWGRPDPISGELQHLWDTYEPQSTDQEMTKSRLRELTENELEKRVNEVVEYESTIADLENVPGMENKKIRFGDTIKIRDTKFNPPLYLEARVHTQERSIKNKSQKNVVLGDYIEYTEEEVQAVWQSMQAEIRRRLARMLITNIASTAGDTFKNGVGETELTAEVFLSGSVVDETGENYTYVWNKRDKNGIPISDWNKSGKTITVSAVEIDEKATFTVDVIQDTVLSIGRITITNVFDGKDGQPGEQGVPGPPGEDGKTLYTWVKYADDEMGNGMSDSPVGKEYMGIAYNKSSPTKGTNPNDYTWAETKGKQGVPGEPGADGTPRYTWTKYADDKDGNGMSDSPDGKRYLGLAYNKTTATESNNASDYSWSPLYDNVKVGTTNLFVINTAIQGYYDSDGTYNPDNDSILTSQFVKVDNNEPYTFSKYDQYFNLTGEGYFRIAQFDSNKNFLRRATSSDPVYHYKFGSDVAFVRLGVEVGNRVKFEEGNIKTSYSLAPEDERNIGGRNLVIGSRETWDDVTVGQYGASQLINVPIDGKFLKHGDVVTFSIYVSGVPSGEQVYPRLDWYRDDNTYSAITDASILISDEGRMQITATVPLDKTFTRISARIMPYEWTSNFTVNRRYEQLEIGSTVSSWKLAPEDERKYVDDSKNEARLEGGWVKTYNVRDGNGSYLLHPDGSNFNDAYTYEVQARTTGTGSETTAIALFKSKGDGNGFDLIHVYQMGTSSNHPRFYMYNNQPMISTWHSSFYNVEVTARRYRGRNSPSNAAGENAEGYADTVSEAAYLDALQDAEEYMEANGIMQGAEYNGVSFTNEDGIVTVRGDGLVRTVSNSTLGYVIQRRASTSSPWVNVLYFDTNGNMKLDNAFLRGRIEALEGFFGNNMSLSNGELQITRPDGAVWMQSGLTQQDYNVSSIDPYDMDYVRSTTGQYIDGVFRAARGFYRAGAQAIIGGGDYQDIRDPEKSYSVKFTSYEFIHTARYLVIGYHVALNSTNPRHHVDVYDGSNRLYIRWHEPGGVDSYSPIILDLGIPTYNLLHYELRLGVNRSDVDSSNTLAFRVNRVYLTDFI</sequence>